<dbReference type="InterPro" id="IPR014729">
    <property type="entry name" value="Rossmann-like_a/b/a_fold"/>
</dbReference>
<feature type="domain" description="Cytidyltransferase-like" evidence="1">
    <location>
        <begin position="5"/>
        <end position="37"/>
    </location>
</feature>
<dbReference type="InterPro" id="IPR038727">
    <property type="entry name" value="NadR/Ttd14_AAA_dom"/>
</dbReference>
<feature type="domain" description="NadR/Ttd14 AAA" evidence="2">
    <location>
        <begin position="152"/>
        <end position="312"/>
    </location>
</feature>
<dbReference type="Gene3D" id="3.40.50.300">
    <property type="entry name" value="P-loop containing nucleotide triphosphate hydrolases"/>
    <property type="match status" value="1"/>
</dbReference>
<dbReference type="PANTHER" id="PTHR37512">
    <property type="entry name" value="TRIFUNCTIONAL NAD BIOSYNTHESIS/REGULATOR PROTEIN NADR"/>
    <property type="match status" value="1"/>
</dbReference>
<dbReference type="Gene3D" id="3.40.50.620">
    <property type="entry name" value="HUPs"/>
    <property type="match status" value="1"/>
</dbReference>
<dbReference type="InterPro" id="IPR052735">
    <property type="entry name" value="NAD_biosynth-regulator"/>
</dbReference>
<dbReference type="NCBIfam" id="TIGR00125">
    <property type="entry name" value="cyt_tran_rel"/>
    <property type="match status" value="1"/>
</dbReference>
<evidence type="ECO:0000259" key="1">
    <source>
        <dbReference type="Pfam" id="PF01467"/>
    </source>
</evidence>
<organism evidence="3 4">
    <name type="scientific">Motilimonas cestriensis</name>
    <dbReference type="NCBI Taxonomy" id="2742685"/>
    <lineage>
        <taxon>Bacteria</taxon>
        <taxon>Pseudomonadati</taxon>
        <taxon>Pseudomonadota</taxon>
        <taxon>Gammaproteobacteria</taxon>
        <taxon>Alteromonadales</taxon>
        <taxon>Alteromonadales genera incertae sedis</taxon>
        <taxon>Motilimonas</taxon>
    </lineage>
</organism>
<keyword evidence="4" id="KW-1185">Reference proteome</keyword>
<dbReference type="InterPro" id="IPR027417">
    <property type="entry name" value="P-loop_NTPase"/>
</dbReference>
<dbReference type="EMBL" id="JAIMJA010000025">
    <property type="protein sequence ID" value="MCE2596821.1"/>
    <property type="molecule type" value="Genomic_DNA"/>
</dbReference>
<evidence type="ECO:0000313" key="4">
    <source>
        <dbReference type="Proteomes" id="UP001201273"/>
    </source>
</evidence>
<evidence type="ECO:0000259" key="2">
    <source>
        <dbReference type="Pfam" id="PF13521"/>
    </source>
</evidence>
<proteinExistence type="predicted"/>
<dbReference type="PANTHER" id="PTHR37512:SF1">
    <property type="entry name" value="NADR_TTD14 AAA DOMAIN-CONTAINING PROTEIN"/>
    <property type="match status" value="1"/>
</dbReference>
<name>A0ABS8WCQ6_9GAMM</name>
<dbReference type="SUPFAM" id="SSF52540">
    <property type="entry name" value="P-loop containing nucleoside triphosphate hydrolases"/>
    <property type="match status" value="1"/>
</dbReference>
<dbReference type="InterPro" id="IPR004821">
    <property type="entry name" value="Cyt_trans-like"/>
</dbReference>
<reference evidence="3 4" key="1">
    <citation type="journal article" date="2022" name="Environ. Microbiol. Rep.">
        <title>Eco-phylogenetic analyses reveal divergent evolution of vitamin B12 metabolism in the marine bacterial family 'Psychromonadaceae'.</title>
        <authorList>
            <person name="Jin X."/>
            <person name="Yang Y."/>
            <person name="Cao H."/>
            <person name="Gao B."/>
            <person name="Zhao Z."/>
        </authorList>
    </citation>
    <scope>NUCLEOTIDE SEQUENCE [LARGE SCALE GENOMIC DNA]</scope>
    <source>
        <strain evidence="3 4">MKS20</strain>
    </source>
</reference>
<dbReference type="SUPFAM" id="SSF52374">
    <property type="entry name" value="Nucleotidylyl transferase"/>
    <property type="match status" value="1"/>
</dbReference>
<dbReference type="Pfam" id="PF13521">
    <property type="entry name" value="AAA_28"/>
    <property type="match status" value="1"/>
</dbReference>
<sequence>MTRGLYLGKFMPIHHGHLWVIDTAAQLVDELTVLVCAVSQEPIDGRLRSHWVRSSVSENIQVRELFDDSLPQQPEDDPDFWPKWRDALSPFGPFDYVFGGEDYVVQLAYEIGAVAVPLGRSSVNISATMIRNAPYEHWRYIPTAVRAHFQRRVTFLGPESTGKSTLSARLAQRLDPSGQLSNLMTEYGRIYDASLKQGQNWTRQDFRSLTHTHIAMRNALAKHAGPYLIEDTDMIQTMAWQRLLMGELDNQDYPLQDFADLYLLLSPDVPWIDDGTRYGESFRVDIFEFLKTQLEGLGLRFVVIDGNDWNRREQLVNDAVDKLLNLSSG</sequence>
<gene>
    <name evidence="3" type="ORF">K6Y31_18765</name>
</gene>
<accession>A0ABS8WCQ6</accession>
<dbReference type="Proteomes" id="UP001201273">
    <property type="component" value="Unassembled WGS sequence"/>
</dbReference>
<protein>
    <submittedName>
        <fullName evidence="3">AAA family ATPase</fullName>
    </submittedName>
</protein>
<comment type="caution">
    <text evidence="3">The sequence shown here is derived from an EMBL/GenBank/DDBJ whole genome shotgun (WGS) entry which is preliminary data.</text>
</comment>
<dbReference type="RefSeq" id="WP_233054546.1">
    <property type="nucleotide sequence ID" value="NZ_JAIMJA010000025.1"/>
</dbReference>
<dbReference type="Pfam" id="PF01467">
    <property type="entry name" value="CTP_transf_like"/>
    <property type="match status" value="1"/>
</dbReference>
<evidence type="ECO:0000313" key="3">
    <source>
        <dbReference type="EMBL" id="MCE2596821.1"/>
    </source>
</evidence>